<feature type="region of interest" description="Disordered" evidence="1">
    <location>
        <begin position="96"/>
        <end position="121"/>
    </location>
</feature>
<gene>
    <name evidence="2" type="ORF">O181_118922</name>
</gene>
<evidence type="ECO:0000313" key="3">
    <source>
        <dbReference type="Proteomes" id="UP000765509"/>
    </source>
</evidence>
<accession>A0A9Q3KE34</accession>
<keyword evidence="3" id="KW-1185">Reference proteome</keyword>
<proteinExistence type="predicted"/>
<evidence type="ECO:0000313" key="2">
    <source>
        <dbReference type="EMBL" id="MBW0579207.1"/>
    </source>
</evidence>
<name>A0A9Q3KE34_9BASI</name>
<comment type="caution">
    <text evidence="2">The sequence shown here is derived from an EMBL/GenBank/DDBJ whole genome shotgun (WGS) entry which is preliminary data.</text>
</comment>
<sequence>MFSHIYLPLKPPFLNNKLLLDSLSDPGTNHGNKLPLEVHITQDPESVQEETTQLLEPPAPKSLKRYGWILETKPPSKEIHGKVGYPRNIIEHSRTTHSANSISLLDDNDPKTYLQEMNRNR</sequence>
<dbReference type="AlphaFoldDB" id="A0A9Q3KE34"/>
<organism evidence="2 3">
    <name type="scientific">Austropuccinia psidii MF-1</name>
    <dbReference type="NCBI Taxonomy" id="1389203"/>
    <lineage>
        <taxon>Eukaryota</taxon>
        <taxon>Fungi</taxon>
        <taxon>Dikarya</taxon>
        <taxon>Basidiomycota</taxon>
        <taxon>Pucciniomycotina</taxon>
        <taxon>Pucciniomycetes</taxon>
        <taxon>Pucciniales</taxon>
        <taxon>Sphaerophragmiaceae</taxon>
        <taxon>Austropuccinia</taxon>
    </lineage>
</organism>
<protein>
    <submittedName>
        <fullName evidence="2">Uncharacterized protein</fullName>
    </submittedName>
</protein>
<reference evidence="2" key="1">
    <citation type="submission" date="2021-03" db="EMBL/GenBank/DDBJ databases">
        <title>Draft genome sequence of rust myrtle Austropuccinia psidii MF-1, a brazilian biotype.</title>
        <authorList>
            <person name="Quecine M.C."/>
            <person name="Pachon D.M.R."/>
            <person name="Bonatelli M.L."/>
            <person name="Correr F.H."/>
            <person name="Franceschini L.M."/>
            <person name="Leite T.F."/>
            <person name="Margarido G.R.A."/>
            <person name="Almeida C.A."/>
            <person name="Ferrarezi J.A."/>
            <person name="Labate C.A."/>
        </authorList>
    </citation>
    <scope>NUCLEOTIDE SEQUENCE</scope>
    <source>
        <strain evidence="2">MF-1</strain>
    </source>
</reference>
<dbReference type="Proteomes" id="UP000765509">
    <property type="component" value="Unassembled WGS sequence"/>
</dbReference>
<evidence type="ECO:0000256" key="1">
    <source>
        <dbReference type="SAM" id="MobiDB-lite"/>
    </source>
</evidence>
<dbReference type="EMBL" id="AVOT02104533">
    <property type="protein sequence ID" value="MBW0579207.1"/>
    <property type="molecule type" value="Genomic_DNA"/>
</dbReference>